<dbReference type="PANTHER" id="PTHR31414:SF18">
    <property type="entry name" value="TRANSMEMBRANE PROTEIN-RELATED"/>
    <property type="match status" value="1"/>
</dbReference>
<keyword evidence="1" id="KW-0812">Transmembrane</keyword>
<dbReference type="GO" id="GO:0016020">
    <property type="term" value="C:membrane"/>
    <property type="evidence" value="ECO:0007669"/>
    <property type="project" value="TreeGrafter"/>
</dbReference>
<evidence type="ECO:0000313" key="2">
    <source>
        <dbReference type="EMBL" id="KAJ8430991.1"/>
    </source>
</evidence>
<organism evidence="2 3">
    <name type="scientific">Carnegiea gigantea</name>
    <dbReference type="NCBI Taxonomy" id="171969"/>
    <lineage>
        <taxon>Eukaryota</taxon>
        <taxon>Viridiplantae</taxon>
        <taxon>Streptophyta</taxon>
        <taxon>Embryophyta</taxon>
        <taxon>Tracheophyta</taxon>
        <taxon>Spermatophyta</taxon>
        <taxon>Magnoliopsida</taxon>
        <taxon>eudicotyledons</taxon>
        <taxon>Gunneridae</taxon>
        <taxon>Pentapetalae</taxon>
        <taxon>Caryophyllales</taxon>
        <taxon>Cactineae</taxon>
        <taxon>Cactaceae</taxon>
        <taxon>Cactoideae</taxon>
        <taxon>Echinocereeae</taxon>
        <taxon>Carnegiea</taxon>
    </lineage>
</organism>
<gene>
    <name evidence="2" type="ORF">Cgig2_027704</name>
</gene>
<accession>A0A9Q1JTN2</accession>
<dbReference type="EMBL" id="JAKOGI010000734">
    <property type="protein sequence ID" value="KAJ8430991.1"/>
    <property type="molecule type" value="Genomic_DNA"/>
</dbReference>
<dbReference type="AlphaFoldDB" id="A0A9Q1JTN2"/>
<evidence type="ECO:0000313" key="3">
    <source>
        <dbReference type="Proteomes" id="UP001153076"/>
    </source>
</evidence>
<dbReference type="InterPro" id="IPR040283">
    <property type="entry name" value="DDB_G0292058-like"/>
</dbReference>
<name>A0A9Q1JTN2_9CARY</name>
<keyword evidence="1" id="KW-1133">Transmembrane helix</keyword>
<dbReference type="Proteomes" id="UP001153076">
    <property type="component" value="Unassembled WGS sequence"/>
</dbReference>
<keyword evidence="1" id="KW-0472">Membrane</keyword>
<evidence type="ECO:0000256" key="1">
    <source>
        <dbReference type="SAM" id="Phobius"/>
    </source>
</evidence>
<dbReference type="OrthoDB" id="1922814at2759"/>
<feature type="transmembrane region" description="Helical" evidence="1">
    <location>
        <begin position="170"/>
        <end position="191"/>
    </location>
</feature>
<sequence length="432" mass="47378">MVLTGRRLLQTQDTSNPTFQLDDITRVDPLQYFKKYRGGYDITNKHYWSVSLPHHSLSLPRVRSVANSGRTSRSPIGSGAALGGTAKFHSRAKTIVSIIIDTADQASHTIHNATGAIKKISETLQSSNSVGDYGVDAASFLASTSNKLDDEAVDIERQARKNRHLVGKGLTILYLLTTINISLNLAAAIALSETSIGYICRFSGDTCTALQDFQQNPENSSLSSILPCDGLLSAKSILLDIGVGVYDIVDQVNVNISLLRSNLFPELEFVCNPFSGPPDYLYQPEKCPTDTVQIGDIPQVLKLFTCSDTSGTGCKQGEFITTNEYNVIEAYTTSIQSLLDGYPEMESLVDCQLVKNAFSDILVNHCKPLKRYVKMTWIAVLSLSMMMLLIVLLWVSTTHHEQKRHFADGSVKPNATEAINLDPDVAKATIKH</sequence>
<dbReference type="PANTHER" id="PTHR31414">
    <property type="entry name" value="TRANSMEMBRANE PROTEIN DDB_G0292058"/>
    <property type="match status" value="1"/>
</dbReference>
<keyword evidence="3" id="KW-1185">Reference proteome</keyword>
<proteinExistence type="predicted"/>
<protein>
    <submittedName>
        <fullName evidence="2">Uncharacterized protein</fullName>
    </submittedName>
</protein>
<feature type="transmembrane region" description="Helical" evidence="1">
    <location>
        <begin position="375"/>
        <end position="395"/>
    </location>
</feature>
<reference evidence="2" key="1">
    <citation type="submission" date="2022-04" db="EMBL/GenBank/DDBJ databases">
        <title>Carnegiea gigantea Genome sequencing and assembly v2.</title>
        <authorList>
            <person name="Copetti D."/>
            <person name="Sanderson M.J."/>
            <person name="Burquez A."/>
            <person name="Wojciechowski M.F."/>
        </authorList>
    </citation>
    <scope>NUCLEOTIDE SEQUENCE</scope>
    <source>
        <strain evidence="2">SGP5-SGP5p</strain>
        <tissue evidence="2">Aerial part</tissue>
    </source>
</reference>
<comment type="caution">
    <text evidence="2">The sequence shown here is derived from an EMBL/GenBank/DDBJ whole genome shotgun (WGS) entry which is preliminary data.</text>
</comment>